<evidence type="ECO:0000313" key="2">
    <source>
        <dbReference type="Proteomes" id="UP001611383"/>
    </source>
</evidence>
<gene>
    <name evidence="1" type="ORF">F0U60_46080</name>
</gene>
<accession>A0ABY9X5L2</accession>
<evidence type="ECO:0000313" key="1">
    <source>
        <dbReference type="EMBL" id="WNG50681.1"/>
    </source>
</evidence>
<name>A0ABY9X5L2_9BACT</name>
<reference evidence="1 2" key="1">
    <citation type="submission" date="2019-08" db="EMBL/GenBank/DDBJ databases">
        <title>Archangium and Cystobacter genomes.</title>
        <authorList>
            <person name="Chen I.-C.K."/>
            <person name="Wielgoss S."/>
        </authorList>
    </citation>
    <scope>NUCLEOTIDE SEQUENCE [LARGE SCALE GENOMIC DNA]</scope>
    <source>
        <strain evidence="1 2">Cbm 6</strain>
    </source>
</reference>
<keyword evidence="2" id="KW-1185">Reference proteome</keyword>
<sequence>MKRMSIGVGVVGALMLVGCGVEQPGEEQELSSLQAPIETMATGTIAFYEGNGGTQTLLGTISDEPGQAYNLTRSNPTGIPNDEARSLVLYNVRAGAEIRVYDSSSGATDDDYAIITVKAAGLNGYVVQTFQQSYEDASVRVSYIRDNGLDGKVSRIVVN</sequence>
<organism evidence="1 2">
    <name type="scientific">Archangium minus</name>
    <dbReference type="NCBI Taxonomy" id="83450"/>
    <lineage>
        <taxon>Bacteria</taxon>
        <taxon>Pseudomonadati</taxon>
        <taxon>Myxococcota</taxon>
        <taxon>Myxococcia</taxon>
        <taxon>Myxococcales</taxon>
        <taxon>Cystobacterineae</taxon>
        <taxon>Archangiaceae</taxon>
        <taxon>Archangium</taxon>
    </lineage>
</organism>
<protein>
    <recommendedName>
        <fullName evidence="3">Lipoprotein</fullName>
    </recommendedName>
</protein>
<dbReference type="Proteomes" id="UP001611383">
    <property type="component" value="Chromosome"/>
</dbReference>
<evidence type="ECO:0008006" key="3">
    <source>
        <dbReference type="Google" id="ProtNLM"/>
    </source>
</evidence>
<dbReference type="EMBL" id="CP043494">
    <property type="protein sequence ID" value="WNG50681.1"/>
    <property type="molecule type" value="Genomic_DNA"/>
</dbReference>
<proteinExistence type="predicted"/>
<dbReference type="RefSeq" id="WP_395810063.1">
    <property type="nucleotide sequence ID" value="NZ_CP043494.1"/>
</dbReference>